<gene>
    <name evidence="1" type="ORF">ABT276_12255</name>
</gene>
<dbReference type="RefSeq" id="WP_351976030.1">
    <property type="nucleotide sequence ID" value="NZ_JBEPBX010000008.1"/>
</dbReference>
<dbReference type="InterPro" id="IPR025633">
    <property type="entry name" value="DUF4291"/>
</dbReference>
<dbReference type="PANTHER" id="PTHR38567:SF1">
    <property type="entry name" value="DUF4291 DOMAIN-CONTAINING PROTEIN"/>
    <property type="match status" value="1"/>
</dbReference>
<accession>A0ABV1UTK6</accession>
<protein>
    <submittedName>
        <fullName evidence="1">DUF4291 family protein</fullName>
    </submittedName>
</protein>
<dbReference type="Pfam" id="PF14124">
    <property type="entry name" value="DUF4291"/>
    <property type="match status" value="1"/>
</dbReference>
<keyword evidence="2" id="KW-1185">Reference proteome</keyword>
<comment type="caution">
    <text evidence="1">The sequence shown here is derived from an EMBL/GenBank/DDBJ whole genome shotgun (WGS) entry which is preliminary data.</text>
</comment>
<dbReference type="EMBL" id="JBEPBX010000008">
    <property type="protein sequence ID" value="MER6614129.1"/>
    <property type="molecule type" value="Genomic_DNA"/>
</dbReference>
<dbReference type="Proteomes" id="UP001445472">
    <property type="component" value="Unassembled WGS sequence"/>
</dbReference>
<reference evidence="1 2" key="1">
    <citation type="submission" date="2024-06" db="EMBL/GenBank/DDBJ databases">
        <title>The Natural Products Discovery Center: Release of the First 8490 Sequenced Strains for Exploring Actinobacteria Biosynthetic Diversity.</title>
        <authorList>
            <person name="Kalkreuter E."/>
            <person name="Kautsar S.A."/>
            <person name="Yang D."/>
            <person name="Bader C.D."/>
            <person name="Teijaro C.N."/>
            <person name="Fluegel L."/>
            <person name="Davis C.M."/>
            <person name="Simpson J.R."/>
            <person name="Lauterbach L."/>
            <person name="Steele A.D."/>
            <person name="Gui C."/>
            <person name="Meng S."/>
            <person name="Li G."/>
            <person name="Viehrig K."/>
            <person name="Ye F."/>
            <person name="Su P."/>
            <person name="Kiefer A.F."/>
            <person name="Nichols A."/>
            <person name="Cepeda A.J."/>
            <person name="Yan W."/>
            <person name="Fan B."/>
            <person name="Jiang Y."/>
            <person name="Adhikari A."/>
            <person name="Zheng C.-J."/>
            <person name="Schuster L."/>
            <person name="Cowan T.M."/>
            <person name="Smanski M.J."/>
            <person name="Chevrette M.G."/>
            <person name="De Carvalho L.P.S."/>
            <person name="Shen B."/>
        </authorList>
    </citation>
    <scope>NUCLEOTIDE SEQUENCE [LARGE SCALE GENOMIC DNA]</scope>
    <source>
        <strain evidence="1 2">NPDC000837</strain>
    </source>
</reference>
<sequence>MQQSPTHEVRAVFTDETITVYQAYTARIANPALETGTFVDPFKRDRMTWIKQCS</sequence>
<name>A0ABV1UTK6_9ACTN</name>
<proteinExistence type="predicted"/>
<dbReference type="PANTHER" id="PTHR38567">
    <property type="entry name" value="DUF4291 DOMAIN-CONTAINING PROTEIN"/>
    <property type="match status" value="1"/>
</dbReference>
<evidence type="ECO:0000313" key="2">
    <source>
        <dbReference type="Proteomes" id="UP001445472"/>
    </source>
</evidence>
<evidence type="ECO:0000313" key="1">
    <source>
        <dbReference type="EMBL" id="MER6614129.1"/>
    </source>
</evidence>
<organism evidence="1 2">
    <name type="scientific">Streptomyces xantholiticus</name>
    <dbReference type="NCBI Taxonomy" id="68285"/>
    <lineage>
        <taxon>Bacteria</taxon>
        <taxon>Bacillati</taxon>
        <taxon>Actinomycetota</taxon>
        <taxon>Actinomycetes</taxon>
        <taxon>Kitasatosporales</taxon>
        <taxon>Streptomycetaceae</taxon>
        <taxon>Streptomyces</taxon>
    </lineage>
</organism>